<dbReference type="OrthoDB" id="2382345at2"/>
<dbReference type="AlphaFoldDB" id="A0A845KZ88"/>
<dbReference type="Proteomes" id="UP000463470">
    <property type="component" value="Unassembled WGS sequence"/>
</dbReference>
<evidence type="ECO:0000256" key="1">
    <source>
        <dbReference type="SAM" id="MobiDB-lite"/>
    </source>
</evidence>
<proteinExistence type="predicted"/>
<dbReference type="EMBL" id="WXEY01000004">
    <property type="protein sequence ID" value="MZP29352.1"/>
    <property type="molecule type" value="Genomic_DNA"/>
</dbReference>
<evidence type="ECO:0000313" key="2">
    <source>
        <dbReference type="EMBL" id="MZP29352.1"/>
    </source>
</evidence>
<name>A0A845KZ88_9FIRM</name>
<protein>
    <submittedName>
        <fullName evidence="2">Uncharacterized protein</fullName>
    </submittedName>
</protein>
<evidence type="ECO:0000313" key="3">
    <source>
        <dbReference type="Proteomes" id="UP000463470"/>
    </source>
</evidence>
<keyword evidence="3" id="KW-1185">Reference proteome</keyword>
<organism evidence="2 3">
    <name type="scientific">Heliomicrobium undosum</name>
    <dbReference type="NCBI Taxonomy" id="121734"/>
    <lineage>
        <taxon>Bacteria</taxon>
        <taxon>Bacillati</taxon>
        <taxon>Bacillota</taxon>
        <taxon>Clostridia</taxon>
        <taxon>Eubacteriales</taxon>
        <taxon>Heliobacteriaceae</taxon>
        <taxon>Heliomicrobium</taxon>
    </lineage>
</organism>
<sequence>MAENPATAALKGNMRRADASPSIAPGDEDGALDAAAKPDEIRRGDTTPVTRLSLDEGDG</sequence>
<reference evidence="2 3" key="1">
    <citation type="submission" date="2020-01" db="EMBL/GenBank/DDBJ databases">
        <title>Whole-genome sequence of Heliobacterium undosum DSM 13378.</title>
        <authorList>
            <person name="Kyndt J.A."/>
            <person name="Meyer T.E."/>
        </authorList>
    </citation>
    <scope>NUCLEOTIDE SEQUENCE [LARGE SCALE GENOMIC DNA]</scope>
    <source>
        <strain evidence="2 3">DSM 13378</strain>
    </source>
</reference>
<feature type="region of interest" description="Disordered" evidence="1">
    <location>
        <begin position="1"/>
        <end position="59"/>
    </location>
</feature>
<dbReference type="RefSeq" id="WP_161256598.1">
    <property type="nucleotide sequence ID" value="NZ_WXEY01000004.1"/>
</dbReference>
<feature type="compositionally biased region" description="Basic and acidic residues" evidence="1">
    <location>
        <begin position="36"/>
        <end position="45"/>
    </location>
</feature>
<accession>A0A845KZ88</accession>
<comment type="caution">
    <text evidence="2">The sequence shown here is derived from an EMBL/GenBank/DDBJ whole genome shotgun (WGS) entry which is preliminary data.</text>
</comment>
<gene>
    <name evidence="2" type="ORF">GTO91_06485</name>
</gene>